<keyword evidence="2" id="KW-0285">Flavoprotein</keyword>
<comment type="cofactor">
    <cofactor evidence="1">
        <name>FMN</name>
        <dbReference type="ChEBI" id="CHEBI:58210"/>
    </cofactor>
</comment>
<dbReference type="KEGG" id="lal:AT746_00325"/>
<evidence type="ECO:0000256" key="1">
    <source>
        <dbReference type="ARBA" id="ARBA00001917"/>
    </source>
</evidence>
<dbReference type="PANTHER" id="PTHR30543:SF21">
    <property type="entry name" value="NAD(P)H-DEPENDENT FMN REDUCTASE LOT6"/>
    <property type="match status" value="1"/>
</dbReference>
<keyword evidence="2" id="KW-0288">FMN</keyword>
<accession>A0A0U2ZCQ8</accession>
<name>A0A0U2ZCQ8_9ALTE</name>
<dbReference type="InterPro" id="IPR050712">
    <property type="entry name" value="NAD(P)H-dep_reductase"/>
</dbReference>
<dbReference type="GO" id="GO:0010181">
    <property type="term" value="F:FMN binding"/>
    <property type="evidence" value="ECO:0007669"/>
    <property type="project" value="TreeGrafter"/>
</dbReference>
<feature type="domain" description="NADPH-dependent FMN reductase-like" evidence="3">
    <location>
        <begin position="5"/>
        <end position="140"/>
    </location>
</feature>
<evidence type="ECO:0000259" key="3">
    <source>
        <dbReference type="Pfam" id="PF03358"/>
    </source>
</evidence>
<dbReference type="OrthoDB" id="5767802at2"/>
<dbReference type="Pfam" id="PF03358">
    <property type="entry name" value="FMN_red"/>
    <property type="match status" value="1"/>
</dbReference>
<dbReference type="RefSeq" id="WP_062474825.1">
    <property type="nucleotide sequence ID" value="NZ_CP013650.1"/>
</dbReference>
<dbReference type="PANTHER" id="PTHR30543">
    <property type="entry name" value="CHROMATE REDUCTASE"/>
    <property type="match status" value="1"/>
</dbReference>
<dbReference type="GO" id="GO:0016491">
    <property type="term" value="F:oxidoreductase activity"/>
    <property type="evidence" value="ECO:0007669"/>
    <property type="project" value="InterPro"/>
</dbReference>
<evidence type="ECO:0000256" key="2">
    <source>
        <dbReference type="ARBA" id="ARBA00022643"/>
    </source>
</evidence>
<organism evidence="4 5">
    <name type="scientific">Lacimicrobium alkaliphilum</name>
    <dbReference type="NCBI Taxonomy" id="1526571"/>
    <lineage>
        <taxon>Bacteria</taxon>
        <taxon>Pseudomonadati</taxon>
        <taxon>Pseudomonadota</taxon>
        <taxon>Gammaproteobacteria</taxon>
        <taxon>Alteromonadales</taxon>
        <taxon>Alteromonadaceae</taxon>
        <taxon>Lacimicrobium</taxon>
    </lineage>
</organism>
<dbReference type="Gene3D" id="3.40.50.360">
    <property type="match status" value="1"/>
</dbReference>
<sequence length="187" mass="19937">MESTNILAISGSLRSGSFNTAAIEAIHQLSPSNIEINIYRELGNIPLFNPDIDAKTLPVINRLIAALRDADGLIIASPEYAHGISGVMKNALDWLVAGEEFVAMPIALINTSPRAIHALASLREILTTMSGVIVDEACLSLPLLGSGMSANDIVHEPTFAEPLQNSLFEFCSAIQASQPGKYSGQNH</sequence>
<keyword evidence="5" id="KW-1185">Reference proteome</keyword>
<evidence type="ECO:0000313" key="5">
    <source>
        <dbReference type="Proteomes" id="UP000068447"/>
    </source>
</evidence>
<dbReference type="GO" id="GO:0005829">
    <property type="term" value="C:cytosol"/>
    <property type="evidence" value="ECO:0007669"/>
    <property type="project" value="TreeGrafter"/>
</dbReference>
<dbReference type="STRING" id="1526571.AT746_00325"/>
<protein>
    <submittedName>
        <fullName evidence="4">FMN reductase</fullName>
    </submittedName>
</protein>
<dbReference type="EMBL" id="CP013650">
    <property type="protein sequence ID" value="ALS96871.1"/>
    <property type="molecule type" value="Genomic_DNA"/>
</dbReference>
<dbReference type="InterPro" id="IPR029039">
    <property type="entry name" value="Flavoprotein-like_sf"/>
</dbReference>
<evidence type="ECO:0000313" key="4">
    <source>
        <dbReference type="EMBL" id="ALS96871.1"/>
    </source>
</evidence>
<proteinExistence type="predicted"/>
<dbReference type="InterPro" id="IPR005025">
    <property type="entry name" value="FMN_Rdtase-like_dom"/>
</dbReference>
<dbReference type="SUPFAM" id="SSF52218">
    <property type="entry name" value="Flavoproteins"/>
    <property type="match status" value="1"/>
</dbReference>
<dbReference type="AlphaFoldDB" id="A0A0U2ZCQ8"/>
<reference evidence="4 5" key="1">
    <citation type="submission" date="2015-12" db="EMBL/GenBank/DDBJ databases">
        <title>Complete genome of Lacimicrobium alkaliphilum KCTC 32984.</title>
        <authorList>
            <person name="Kim S.-G."/>
            <person name="Lee Y.-J."/>
        </authorList>
    </citation>
    <scope>NUCLEOTIDE SEQUENCE [LARGE SCALE GENOMIC DNA]</scope>
    <source>
        <strain evidence="4 5">YelD216</strain>
    </source>
</reference>
<dbReference type="Proteomes" id="UP000068447">
    <property type="component" value="Chromosome"/>
</dbReference>
<gene>
    <name evidence="4" type="ORF">AT746_00325</name>
</gene>